<proteinExistence type="predicted"/>
<evidence type="ECO:0000313" key="2">
    <source>
        <dbReference type="EMBL" id="XCD06272.1"/>
    </source>
</evidence>
<organism evidence="3">
    <name type="scientific">Dulem virus 64</name>
    <dbReference type="NCBI Taxonomy" id="3145775"/>
    <lineage>
        <taxon>Viruses</taxon>
        <taxon>Monodnaviria</taxon>
        <taxon>Loebvirae</taxon>
        <taxon>Hofneiviricota</taxon>
        <taxon>Faserviricetes</taxon>
        <taxon>Tubulavirales</taxon>
        <taxon>Inoviridae</taxon>
        <taxon>Inovirus</taxon>
    </lineage>
</organism>
<reference evidence="3" key="1">
    <citation type="submission" date="2024-03" db="EMBL/GenBank/DDBJ databases">
        <title>Diverse circular DNA viruses in blood, oral, and fecal samples of captive lemurs.</title>
        <authorList>
            <person name="Paietta E.N."/>
            <person name="Kraberger S."/>
            <person name="Lund M.C."/>
            <person name="Custer J.M."/>
            <person name="Vargas K.M."/>
            <person name="Ehmke E.E."/>
            <person name="Yoder A.D."/>
            <person name="Varsani A."/>
        </authorList>
    </citation>
    <scope>NUCLEOTIDE SEQUENCE</scope>
    <source>
        <strain evidence="2">Duke_25FS_55</strain>
        <strain evidence="3">Duke_29_20</strain>
    </source>
</reference>
<accession>A0AAU8B8T4</accession>
<dbReference type="EMBL" id="PP511856">
    <property type="protein sequence ID" value="XCD08103.1"/>
    <property type="molecule type" value="Genomic_DNA"/>
</dbReference>
<protein>
    <submittedName>
        <fullName evidence="3">Uncharacterized protein</fullName>
    </submittedName>
</protein>
<evidence type="ECO:0000256" key="1">
    <source>
        <dbReference type="SAM" id="Phobius"/>
    </source>
</evidence>
<keyword evidence="1" id="KW-1133">Transmembrane helix</keyword>
<evidence type="ECO:0000313" key="3">
    <source>
        <dbReference type="EMBL" id="XCD08103.1"/>
    </source>
</evidence>
<feature type="transmembrane region" description="Helical" evidence="1">
    <location>
        <begin position="55"/>
        <end position="78"/>
    </location>
</feature>
<sequence>MSVATPSEVNPSNNDAADLQDLLSDYEWELMQSESLDTSIDNASIYRTAENTADIVQLLLCANFLLALVLGCLLCVIFSRFLRS</sequence>
<keyword evidence="1" id="KW-0472">Membrane</keyword>
<dbReference type="EMBL" id="PP511650">
    <property type="protein sequence ID" value="XCD06272.1"/>
    <property type="molecule type" value="Genomic_DNA"/>
</dbReference>
<name>A0AAU8B8T4_9VIRU</name>
<keyword evidence="1" id="KW-0812">Transmembrane</keyword>